<name>A0A7I8X7G7_BURXY</name>
<evidence type="ECO:0000313" key="2">
    <source>
        <dbReference type="EMBL" id="CAD5232884.1"/>
    </source>
</evidence>
<feature type="region of interest" description="Disordered" evidence="1">
    <location>
        <begin position="42"/>
        <end position="85"/>
    </location>
</feature>
<dbReference type="AlphaFoldDB" id="A0A7I8X7G7"/>
<dbReference type="EMBL" id="CAJFCV020000005">
    <property type="protein sequence ID" value="CAG9125998.1"/>
    <property type="molecule type" value="Genomic_DNA"/>
</dbReference>
<dbReference type="OrthoDB" id="10639780at2759"/>
<dbReference type="EMBL" id="CAJFDI010000005">
    <property type="protein sequence ID" value="CAD5232884.1"/>
    <property type="molecule type" value="Genomic_DNA"/>
</dbReference>
<accession>A0A7I8X7G7</accession>
<keyword evidence="3" id="KW-1185">Reference proteome</keyword>
<dbReference type="Proteomes" id="UP000582659">
    <property type="component" value="Unassembled WGS sequence"/>
</dbReference>
<protein>
    <submittedName>
        <fullName evidence="2">(pine wood nematode) hypothetical protein</fullName>
    </submittedName>
</protein>
<sequence>MSLFHSGSESTDSLCDLMDFSTGSTGWISTLLTRTTVSDYSAPTAFSSSEEDEYSDEECSKEEESHEGERMENEETSDWNRTRSKSCKRKPKCCRIQGPDKREIAKRAIRFVNNLGKVIKYPYNPRRRRELRFSRPNYPTRLGLRKTMECYCYRQPAKPYDPSVFNPYGGIYFFLRKR</sequence>
<organism evidence="2 3">
    <name type="scientific">Bursaphelenchus xylophilus</name>
    <name type="common">Pinewood nematode worm</name>
    <name type="synonym">Aphelenchoides xylophilus</name>
    <dbReference type="NCBI Taxonomy" id="6326"/>
    <lineage>
        <taxon>Eukaryota</taxon>
        <taxon>Metazoa</taxon>
        <taxon>Ecdysozoa</taxon>
        <taxon>Nematoda</taxon>
        <taxon>Chromadorea</taxon>
        <taxon>Rhabditida</taxon>
        <taxon>Tylenchina</taxon>
        <taxon>Tylenchomorpha</taxon>
        <taxon>Aphelenchoidea</taxon>
        <taxon>Aphelenchoididae</taxon>
        <taxon>Bursaphelenchus</taxon>
    </lineage>
</organism>
<evidence type="ECO:0000256" key="1">
    <source>
        <dbReference type="SAM" id="MobiDB-lite"/>
    </source>
</evidence>
<evidence type="ECO:0000313" key="3">
    <source>
        <dbReference type="Proteomes" id="UP000659654"/>
    </source>
</evidence>
<reference evidence="2" key="1">
    <citation type="submission" date="2020-09" db="EMBL/GenBank/DDBJ databases">
        <authorList>
            <person name="Kikuchi T."/>
        </authorList>
    </citation>
    <scope>NUCLEOTIDE SEQUENCE</scope>
    <source>
        <strain evidence="2">Ka4C1</strain>
    </source>
</reference>
<dbReference type="SMR" id="A0A7I8X7G7"/>
<comment type="caution">
    <text evidence="2">The sequence shown here is derived from an EMBL/GenBank/DDBJ whole genome shotgun (WGS) entry which is preliminary data.</text>
</comment>
<gene>
    <name evidence="2" type="ORF">BXYJ_LOCUS12975</name>
</gene>
<feature type="compositionally biased region" description="Acidic residues" evidence="1">
    <location>
        <begin position="49"/>
        <end position="61"/>
    </location>
</feature>
<dbReference type="Proteomes" id="UP000659654">
    <property type="component" value="Unassembled WGS sequence"/>
</dbReference>
<proteinExistence type="predicted"/>
<feature type="compositionally biased region" description="Basic and acidic residues" evidence="1">
    <location>
        <begin position="62"/>
        <end position="81"/>
    </location>
</feature>